<evidence type="ECO:0000313" key="4">
    <source>
        <dbReference type="Proteomes" id="UP000176450"/>
    </source>
</evidence>
<sequence length="479" mass="51425">MRRFVRSVQILFACFIFLLLPGLHAAVPSASLTVFAGINDTWVGKNFGIDNDAAILDPKKVSSAPYIKNMWINQGLSLSCAIFPWPGKDNCSNNRDILADLYKQSALGNINSAISVLYKYPPADLAYWVRDTAATMGFAPRQVMAQGIGFNGLTALLPIWKAFRNMAYVLLALAMIVVGFMVMLRKKIDPKTVVTVQNALPRIVIALILITFSYAIVGLFIDVMYLVIAFINVIVNTGLPNKYPNSPNLTSGEFGDLINGVFSPLTNTFAQIDTDLIGGDTAGVLTEAAEATQLNLDIGFLFQLIVGLGYLFALVRILFMLLGAYTQILLAVLIGPLQILIDVFPGANGFTNWIKNIIANLSVFPVTIFLLLLGGRIGLYLGGGKLWVPPLLPPGVNWISEVLISLGIVLMIPSICHSIKEAFKTKPLVGGSAGGGIMGGMGSLSSIYYAQAITPSFIKKRITGMLGMGEGGGGGEADH</sequence>
<proteinExistence type="predicted"/>
<name>A0A1F6AYQ2_9BACT</name>
<dbReference type="EMBL" id="MFJX01000056">
    <property type="protein sequence ID" value="OGG29790.1"/>
    <property type="molecule type" value="Genomic_DNA"/>
</dbReference>
<reference evidence="3 4" key="1">
    <citation type="journal article" date="2016" name="Nat. Commun.">
        <title>Thousands of microbial genomes shed light on interconnected biogeochemical processes in an aquifer system.</title>
        <authorList>
            <person name="Anantharaman K."/>
            <person name="Brown C.T."/>
            <person name="Hug L.A."/>
            <person name="Sharon I."/>
            <person name="Castelle C.J."/>
            <person name="Probst A.J."/>
            <person name="Thomas B.C."/>
            <person name="Singh A."/>
            <person name="Wilkins M.J."/>
            <person name="Karaoz U."/>
            <person name="Brodie E.L."/>
            <person name="Williams K.H."/>
            <person name="Hubbard S.S."/>
            <person name="Banfield J.F."/>
        </authorList>
    </citation>
    <scope>NUCLEOTIDE SEQUENCE [LARGE SCALE GENOMIC DNA]</scope>
</reference>
<evidence type="ECO:0000313" key="3">
    <source>
        <dbReference type="EMBL" id="OGG29790.1"/>
    </source>
</evidence>
<organism evidence="3 4">
    <name type="scientific">Candidatus Gottesmanbacteria bacterium RIFCSPLOWO2_01_FULL_46_9</name>
    <dbReference type="NCBI Taxonomy" id="1798394"/>
    <lineage>
        <taxon>Bacteria</taxon>
        <taxon>Candidatus Gottesmaniibacteriota</taxon>
    </lineage>
</organism>
<feature type="transmembrane region" description="Helical" evidence="1">
    <location>
        <begin position="167"/>
        <end position="184"/>
    </location>
</feature>
<keyword evidence="2" id="KW-0732">Signal</keyword>
<feature type="transmembrane region" description="Helical" evidence="1">
    <location>
        <begin position="300"/>
        <end position="319"/>
    </location>
</feature>
<evidence type="ECO:0000256" key="1">
    <source>
        <dbReference type="SAM" id="Phobius"/>
    </source>
</evidence>
<feature type="transmembrane region" description="Helical" evidence="1">
    <location>
        <begin position="398"/>
        <end position="416"/>
    </location>
</feature>
<keyword evidence="1" id="KW-1133">Transmembrane helix</keyword>
<feature type="chain" id="PRO_5009523026" description="TrbL/VirB6 plasmid conjugal transfer protein" evidence="2">
    <location>
        <begin position="26"/>
        <end position="479"/>
    </location>
</feature>
<evidence type="ECO:0008006" key="5">
    <source>
        <dbReference type="Google" id="ProtNLM"/>
    </source>
</evidence>
<accession>A0A1F6AYQ2</accession>
<evidence type="ECO:0000256" key="2">
    <source>
        <dbReference type="SAM" id="SignalP"/>
    </source>
</evidence>
<keyword evidence="1" id="KW-0472">Membrane</keyword>
<keyword evidence="1" id="KW-0812">Transmembrane</keyword>
<feature type="transmembrane region" description="Helical" evidence="1">
    <location>
        <begin position="357"/>
        <end position="378"/>
    </location>
</feature>
<gene>
    <name evidence="3" type="ORF">A3A63_02460</name>
</gene>
<feature type="transmembrane region" description="Helical" evidence="1">
    <location>
        <begin position="325"/>
        <end position="345"/>
    </location>
</feature>
<dbReference type="Proteomes" id="UP000176450">
    <property type="component" value="Unassembled WGS sequence"/>
</dbReference>
<protein>
    <recommendedName>
        <fullName evidence="5">TrbL/VirB6 plasmid conjugal transfer protein</fullName>
    </recommendedName>
</protein>
<feature type="transmembrane region" description="Helical" evidence="1">
    <location>
        <begin position="204"/>
        <end position="235"/>
    </location>
</feature>
<feature type="signal peptide" evidence="2">
    <location>
        <begin position="1"/>
        <end position="25"/>
    </location>
</feature>
<dbReference type="AlphaFoldDB" id="A0A1F6AYQ2"/>
<feature type="transmembrane region" description="Helical" evidence="1">
    <location>
        <begin position="428"/>
        <end position="450"/>
    </location>
</feature>
<comment type="caution">
    <text evidence="3">The sequence shown here is derived from an EMBL/GenBank/DDBJ whole genome shotgun (WGS) entry which is preliminary data.</text>
</comment>
<feature type="transmembrane region" description="Helical" evidence="1">
    <location>
        <begin position="143"/>
        <end position="160"/>
    </location>
</feature>